<reference evidence="1 2" key="1">
    <citation type="journal article" date="2022" name="Front. Microbiol.">
        <title>Identification and characterization of a novel class of self-sufficient cytochrome P450 hydroxylase involved in cyclohexanecarboxylate degradation in Paraburkholderia terrae strain KU-64.</title>
        <authorList>
            <person name="Yamamoto T."/>
            <person name="Hasegawa Y."/>
            <person name="Iwaki H."/>
        </authorList>
    </citation>
    <scope>NUCLEOTIDE SEQUENCE [LARGE SCALE GENOMIC DNA]</scope>
    <source>
        <strain evidence="1 2">KU-64</strain>
    </source>
</reference>
<dbReference type="EMBL" id="AP024959">
    <property type="protein sequence ID" value="BCZ85471.1"/>
    <property type="molecule type" value="Genomic_DNA"/>
</dbReference>
<name>A0ABM7UB72_9BURK</name>
<geneLocation type="plasmid" evidence="1 2">
    <name>pPT365</name>
</geneLocation>
<proteinExistence type="predicted"/>
<gene>
    <name evidence="1" type="ORF">PTKU64_91460</name>
</gene>
<keyword evidence="1" id="KW-0614">Plasmid</keyword>
<keyword evidence="2" id="KW-1185">Reference proteome</keyword>
<organism evidence="1 2">
    <name type="scientific">Paraburkholderia terrae</name>
    <dbReference type="NCBI Taxonomy" id="311230"/>
    <lineage>
        <taxon>Bacteria</taxon>
        <taxon>Pseudomonadati</taxon>
        <taxon>Pseudomonadota</taxon>
        <taxon>Betaproteobacteria</taxon>
        <taxon>Burkholderiales</taxon>
        <taxon>Burkholderiaceae</taxon>
        <taxon>Paraburkholderia</taxon>
    </lineage>
</organism>
<evidence type="ECO:0000313" key="1">
    <source>
        <dbReference type="EMBL" id="BCZ85471.1"/>
    </source>
</evidence>
<sequence>MYIAFDVAIDADMLALHLTFHHASLSDVHESGLRNDIAVHNPEVAHTVIEDDIAVNCKACGEEGDIKRLGLHRLEPHQKSWTSPDLPG</sequence>
<dbReference type="Proteomes" id="UP001319874">
    <property type="component" value="Plasmid pPT365"/>
</dbReference>
<protein>
    <submittedName>
        <fullName evidence="1">Uncharacterized protein</fullName>
    </submittedName>
</protein>
<accession>A0ABM7UB72</accession>
<evidence type="ECO:0000313" key="2">
    <source>
        <dbReference type="Proteomes" id="UP001319874"/>
    </source>
</evidence>